<reference evidence="1" key="1">
    <citation type="journal article" date="2022" name="Front. Microbiol.">
        <title>New perspectives on an old grouping: The genomic and phenotypic variability of Oxalobacter formigenes and the implications for calcium oxalate stone prevention.</title>
        <authorList>
            <person name="Chmiel J.A."/>
            <person name="Carr C."/>
            <person name="Stuivenberg G.A."/>
            <person name="Venema R."/>
            <person name="Chanyi R.M."/>
            <person name="Al K.F."/>
            <person name="Giguere D."/>
            <person name="Say H."/>
            <person name="Akouris P.P."/>
            <person name="Dominguez Romero S.A."/>
            <person name="Kwong A."/>
            <person name="Tai V."/>
            <person name="Koval S.F."/>
            <person name="Razvi H."/>
            <person name="Bjazevic J."/>
            <person name="Burton J.P."/>
        </authorList>
    </citation>
    <scope>NUCLEOTIDE SEQUENCE</scope>
    <source>
        <strain evidence="1">WoOx3</strain>
    </source>
</reference>
<organism evidence="1 2">
    <name type="scientific">Oxalobacter vibrioformis</name>
    <dbReference type="NCBI Taxonomy" id="933080"/>
    <lineage>
        <taxon>Bacteria</taxon>
        <taxon>Pseudomonadati</taxon>
        <taxon>Pseudomonadota</taxon>
        <taxon>Betaproteobacteria</taxon>
        <taxon>Burkholderiales</taxon>
        <taxon>Oxalobacteraceae</taxon>
        <taxon>Oxalobacter</taxon>
    </lineage>
</organism>
<name>A0A9E9LZL0_9BURK</name>
<gene>
    <name evidence="1" type="ORF">NB640_11180</name>
</gene>
<protein>
    <submittedName>
        <fullName evidence="1">Uncharacterized protein</fullName>
    </submittedName>
</protein>
<sequence>MKNHFLTRLMLGFLLFTITGIILGARAQNTGSAASMQAAYTRLKPQLENSPYKSPIWLDSAQGDSKINGEVYGTLKQPFSAVRKNLQDPVGWCEVLFLHLNIKYCKAINDNTIEIYAGTKKPQSLDEATKMQYQFKPVADRSNYLKIAMTAAEGPYGTSNYNITMEAIPLNTTQSFIRVDYGYHYGTVASLAMKTYLSTIGSDKEGLSIVGKKSDGSPEYASGMAGVIERNTLRYYLAITAYLDAPGNQQLEKRLSSWFDATERYPQLHEISKKDYLGMKRDEYQRMQKGIQKMNLAK</sequence>
<accession>A0A9E9LZL0</accession>
<dbReference type="AlphaFoldDB" id="A0A9E9LZL0"/>
<dbReference type="EMBL" id="CP098242">
    <property type="protein sequence ID" value="WAW09773.1"/>
    <property type="molecule type" value="Genomic_DNA"/>
</dbReference>
<dbReference type="KEGG" id="ovb:NB640_11180"/>
<dbReference type="RefSeq" id="WP_269308776.1">
    <property type="nucleotide sequence ID" value="NZ_CP098242.1"/>
</dbReference>
<evidence type="ECO:0000313" key="2">
    <source>
        <dbReference type="Proteomes" id="UP001156215"/>
    </source>
</evidence>
<dbReference type="Proteomes" id="UP001156215">
    <property type="component" value="Chromosome"/>
</dbReference>
<proteinExistence type="predicted"/>
<keyword evidence="2" id="KW-1185">Reference proteome</keyword>
<evidence type="ECO:0000313" key="1">
    <source>
        <dbReference type="EMBL" id="WAW09773.1"/>
    </source>
</evidence>